<dbReference type="InterPro" id="IPR046151">
    <property type="entry name" value="DUF6153"/>
</dbReference>
<dbReference type="AlphaFoldDB" id="A0A3R7HZ11"/>
<evidence type="ECO:0000256" key="1">
    <source>
        <dbReference type="SAM" id="MobiDB-lite"/>
    </source>
</evidence>
<dbReference type="OrthoDB" id="10006801at2"/>
<organism evidence="3 4">
    <name type="scientific">Streptomyces xinghaiensis</name>
    <dbReference type="NCBI Taxonomy" id="1038928"/>
    <lineage>
        <taxon>Bacteria</taxon>
        <taxon>Bacillati</taxon>
        <taxon>Actinomycetota</taxon>
        <taxon>Actinomycetes</taxon>
        <taxon>Kitasatosporales</taxon>
        <taxon>Streptomycetaceae</taxon>
        <taxon>Streptomyces</taxon>
    </lineage>
</organism>
<keyword evidence="2" id="KW-0732">Signal</keyword>
<name>A0A3R7HZ11_9ACTN</name>
<reference evidence="3 4" key="1">
    <citation type="journal article" date="2014" name="Genome Announc.">
        <title>Draft Genome Sequence of Streptomyces fradiae ATCC 19609, a Strain Highly Sensitive to Antibiotics.</title>
        <authorList>
            <person name="Bekker O.B."/>
            <person name="Klimina K.M."/>
            <person name="Vatlin A.A."/>
            <person name="Zakharevich N.V."/>
            <person name="Kasianov A.S."/>
            <person name="Danilenko V.N."/>
        </authorList>
    </citation>
    <scope>NUCLEOTIDE SEQUENCE [LARGE SCALE GENOMIC DNA]</scope>
    <source>
        <strain evidence="3 4">ATCC 19609</strain>
    </source>
</reference>
<feature type="chain" id="PRO_5043188426" evidence="2">
    <location>
        <begin position="35"/>
        <end position="134"/>
    </location>
</feature>
<evidence type="ECO:0000313" key="3">
    <source>
        <dbReference type="EMBL" id="RKM93675.1"/>
    </source>
</evidence>
<sequence length="134" mass="13280">MSREQRPVRRPPGRTRACLVLAVLAGLLGLHGLAAAPASTALAPPHSSAYSEERPAGPRLSADGACHDPCGGHETHAVTDCAAASVSTGPAPSSLSPAPYATRGAAGTPATAGPPAPEGGRGPPSLSELQLLRI</sequence>
<proteinExistence type="predicted"/>
<dbReference type="Proteomes" id="UP000028058">
    <property type="component" value="Unassembled WGS sequence"/>
</dbReference>
<protein>
    <submittedName>
        <fullName evidence="3">Uncharacterized protein</fullName>
    </submittedName>
</protein>
<evidence type="ECO:0000313" key="4">
    <source>
        <dbReference type="Proteomes" id="UP000028058"/>
    </source>
</evidence>
<dbReference type="RefSeq" id="WP_063831673.1">
    <property type="nucleotide sequence ID" value="NZ_CP134822.1"/>
</dbReference>
<feature type="region of interest" description="Disordered" evidence="1">
    <location>
        <begin position="41"/>
        <end position="134"/>
    </location>
</feature>
<accession>A0A3R7HZ11</accession>
<comment type="caution">
    <text evidence="3">The sequence shown here is derived from an EMBL/GenBank/DDBJ whole genome shotgun (WGS) entry which is preliminary data.</text>
</comment>
<dbReference type="Pfam" id="PF19650">
    <property type="entry name" value="DUF6153"/>
    <property type="match status" value="1"/>
</dbReference>
<evidence type="ECO:0000256" key="2">
    <source>
        <dbReference type="SAM" id="SignalP"/>
    </source>
</evidence>
<gene>
    <name evidence="3" type="ORF">SFRA_021145</name>
</gene>
<feature type="compositionally biased region" description="Low complexity" evidence="1">
    <location>
        <begin position="90"/>
        <end position="111"/>
    </location>
</feature>
<keyword evidence="4" id="KW-1185">Reference proteome</keyword>
<dbReference type="EMBL" id="JNAD02000010">
    <property type="protein sequence ID" value="RKM93675.1"/>
    <property type="molecule type" value="Genomic_DNA"/>
</dbReference>
<feature type="signal peptide" evidence="2">
    <location>
        <begin position="1"/>
        <end position="34"/>
    </location>
</feature>